<sequence length="158" mass="17169">MNSKLLRGIGKENGHVVDSSSVWNVGSSSVSGDQSTEGETQKRGLIPSTFLTKKGNLILFTHPDEYTAPQEESKQQHDAPTAVTRGVTTLGDLFNSATHISEPTRENRQRYKDLRSQPGRELTGYMGQLRYNLEYDPSVRALMGVLGTDGGGGRTADG</sequence>
<feature type="compositionally biased region" description="Basic and acidic residues" evidence="1">
    <location>
        <begin position="102"/>
        <end position="115"/>
    </location>
</feature>
<evidence type="ECO:0000313" key="3">
    <source>
        <dbReference type="WBParaSite" id="maker-uti_cns_0046842-snap-gene-0.13-mRNA-1"/>
    </source>
</evidence>
<organism evidence="2 3">
    <name type="scientific">Macrostomum lignano</name>
    <dbReference type="NCBI Taxonomy" id="282301"/>
    <lineage>
        <taxon>Eukaryota</taxon>
        <taxon>Metazoa</taxon>
        <taxon>Spiralia</taxon>
        <taxon>Lophotrochozoa</taxon>
        <taxon>Platyhelminthes</taxon>
        <taxon>Rhabditophora</taxon>
        <taxon>Macrostomorpha</taxon>
        <taxon>Macrostomida</taxon>
        <taxon>Macrostomidae</taxon>
        <taxon>Macrostomum</taxon>
    </lineage>
</organism>
<proteinExistence type="predicted"/>
<feature type="region of interest" description="Disordered" evidence="1">
    <location>
        <begin position="94"/>
        <end position="118"/>
    </location>
</feature>
<accession>A0A1I8JDD2</accession>
<protein>
    <submittedName>
        <fullName evidence="3">YDG domain-containing protein</fullName>
    </submittedName>
</protein>
<reference evidence="3" key="1">
    <citation type="submission" date="2016-11" db="UniProtKB">
        <authorList>
            <consortium name="WormBaseParasite"/>
        </authorList>
    </citation>
    <scope>IDENTIFICATION</scope>
</reference>
<evidence type="ECO:0000313" key="2">
    <source>
        <dbReference type="Proteomes" id="UP000095280"/>
    </source>
</evidence>
<name>A0A1I8JDD2_9PLAT</name>
<dbReference type="WBParaSite" id="maker-uti_cns_0046842-snap-gene-0.13-mRNA-1">
    <property type="protein sequence ID" value="maker-uti_cns_0046842-snap-gene-0.13-mRNA-1"/>
    <property type="gene ID" value="maker-uti_cns_0046842-snap-gene-0.13"/>
</dbReference>
<keyword evidence="2" id="KW-1185">Reference proteome</keyword>
<evidence type="ECO:0000256" key="1">
    <source>
        <dbReference type="SAM" id="MobiDB-lite"/>
    </source>
</evidence>
<dbReference type="AlphaFoldDB" id="A0A1I8JDD2"/>
<dbReference type="Proteomes" id="UP000095280">
    <property type="component" value="Unplaced"/>
</dbReference>